<dbReference type="SUPFAM" id="SSF53448">
    <property type="entry name" value="Nucleotide-diphospho-sugar transferases"/>
    <property type="match status" value="1"/>
</dbReference>
<dbReference type="Pfam" id="PF13641">
    <property type="entry name" value="Glyco_tranf_2_3"/>
    <property type="match status" value="1"/>
</dbReference>
<dbReference type="RefSeq" id="WP_338236522.1">
    <property type="nucleotide sequence ID" value="NZ_BQKE01000001.1"/>
</dbReference>
<evidence type="ECO:0000256" key="4">
    <source>
        <dbReference type="SAM" id="Phobius"/>
    </source>
</evidence>
<keyword evidence="6" id="KW-1185">Reference proteome</keyword>
<dbReference type="Proteomes" id="UP001310022">
    <property type="component" value="Unassembled WGS sequence"/>
</dbReference>
<evidence type="ECO:0000256" key="3">
    <source>
        <dbReference type="ARBA" id="ARBA00022679"/>
    </source>
</evidence>
<feature type="transmembrane region" description="Helical" evidence="4">
    <location>
        <begin position="352"/>
        <end position="371"/>
    </location>
</feature>
<dbReference type="EMBL" id="BQKE01000001">
    <property type="protein sequence ID" value="GJM60859.1"/>
    <property type="molecule type" value="Genomic_DNA"/>
</dbReference>
<feature type="transmembrane region" description="Helical" evidence="4">
    <location>
        <begin position="6"/>
        <end position="29"/>
    </location>
</feature>
<feature type="transmembrane region" description="Helical" evidence="4">
    <location>
        <begin position="328"/>
        <end position="345"/>
    </location>
</feature>
<evidence type="ECO:0000313" key="6">
    <source>
        <dbReference type="Proteomes" id="UP001310022"/>
    </source>
</evidence>
<dbReference type="PANTHER" id="PTHR43630:SF1">
    <property type="entry name" value="POLY-BETA-1,6-N-ACETYL-D-GLUCOSAMINE SYNTHASE"/>
    <property type="match status" value="1"/>
</dbReference>
<keyword evidence="4" id="KW-1133">Transmembrane helix</keyword>
<dbReference type="Gene3D" id="3.90.550.10">
    <property type="entry name" value="Spore Coat Polysaccharide Biosynthesis Protein SpsA, Chain A"/>
    <property type="match status" value="1"/>
</dbReference>
<sequence length="391" mass="44600">MEIIISLLLLYFTFNACYWLFFSLSGLFYTTLSPKEKSGDLSSFLVLIPAYKEDGVIESVVKENLNQNYPKEKFDIIVIADSFQEDTLKRLEHYPVELLVVEFEQSTKVKALNAAFESLKRDYEYAMILDADNVMAPNCLMEMHKVFSAAKVQAVQGQRTAKNDNTSMAVLDGISEAINNHIYRSGHAAVGMSCPLIGSGMAFEFHLVKRILNEMISVGGFDRELELRLLRENVSVKYQATAITFDEKIQNTSGFYNQRRRWISTQFVYLKKYFFEALMLLMKGNLSFFDNAVIRNLQLPRLLFLGLMGLFTLLALIIPQFVGPFSDWVKICIITLLSIVVAFPRRMLNRKLFGAILLLPKTFLLMLLALLKVKGANKKFIHTTHSSNNVK</sequence>
<dbReference type="GO" id="GO:0016757">
    <property type="term" value="F:glycosyltransferase activity"/>
    <property type="evidence" value="ECO:0007669"/>
    <property type="project" value="UniProtKB-KW"/>
</dbReference>
<feature type="transmembrane region" description="Helical" evidence="4">
    <location>
        <begin position="302"/>
        <end position="322"/>
    </location>
</feature>
<evidence type="ECO:0000313" key="5">
    <source>
        <dbReference type="EMBL" id="GJM60859.1"/>
    </source>
</evidence>
<evidence type="ECO:0000256" key="1">
    <source>
        <dbReference type="ARBA" id="ARBA00006739"/>
    </source>
</evidence>
<keyword evidence="2" id="KW-0328">Glycosyltransferase</keyword>
<dbReference type="PANTHER" id="PTHR43630">
    <property type="entry name" value="POLY-BETA-1,6-N-ACETYL-D-GLUCOSAMINE SYNTHASE"/>
    <property type="match status" value="1"/>
</dbReference>
<reference evidence="5 6" key="1">
    <citation type="submission" date="2021-12" db="EMBL/GenBank/DDBJ databases">
        <title>Genome sequencing of bacteria with rrn-lacking chromosome and rrn-plasmid.</title>
        <authorList>
            <person name="Anda M."/>
            <person name="Iwasaki W."/>
        </authorList>
    </citation>
    <scope>NUCLEOTIDE SEQUENCE [LARGE SCALE GENOMIC DNA]</scope>
    <source>
        <strain evidence="5 6">NBRC 15940</strain>
    </source>
</reference>
<protein>
    <submittedName>
        <fullName evidence="5">Glycosyl transferase</fullName>
    </submittedName>
</protein>
<comment type="caution">
    <text evidence="5">The sequence shown here is derived from an EMBL/GenBank/DDBJ whole genome shotgun (WGS) entry which is preliminary data.</text>
</comment>
<name>A0AAN4VX53_9BACT</name>
<evidence type="ECO:0000256" key="2">
    <source>
        <dbReference type="ARBA" id="ARBA00022676"/>
    </source>
</evidence>
<dbReference type="InterPro" id="IPR029044">
    <property type="entry name" value="Nucleotide-diphossugar_trans"/>
</dbReference>
<dbReference type="CDD" id="cd06423">
    <property type="entry name" value="CESA_like"/>
    <property type="match status" value="1"/>
</dbReference>
<dbReference type="AlphaFoldDB" id="A0AAN4VX53"/>
<keyword evidence="3 5" id="KW-0808">Transferase</keyword>
<proteinExistence type="inferred from homology"/>
<gene>
    <name evidence="5" type="ORF">PEDI_14110</name>
</gene>
<comment type="similarity">
    <text evidence="1">Belongs to the glycosyltransferase 2 family.</text>
</comment>
<organism evidence="5 6">
    <name type="scientific">Persicobacter diffluens</name>
    <dbReference type="NCBI Taxonomy" id="981"/>
    <lineage>
        <taxon>Bacteria</taxon>
        <taxon>Pseudomonadati</taxon>
        <taxon>Bacteroidota</taxon>
        <taxon>Cytophagia</taxon>
        <taxon>Cytophagales</taxon>
        <taxon>Persicobacteraceae</taxon>
        <taxon>Persicobacter</taxon>
    </lineage>
</organism>
<keyword evidence="4" id="KW-0812">Transmembrane</keyword>
<accession>A0AAN4VX53</accession>
<keyword evidence="4" id="KW-0472">Membrane</keyword>